<evidence type="ECO:0000313" key="4">
    <source>
        <dbReference type="Proteomes" id="UP000830115"/>
    </source>
</evidence>
<feature type="region of interest" description="Disordered" evidence="1">
    <location>
        <begin position="29"/>
        <end position="62"/>
    </location>
</feature>
<evidence type="ECO:0008006" key="5">
    <source>
        <dbReference type="Google" id="ProtNLM"/>
    </source>
</evidence>
<feature type="compositionally biased region" description="Basic and acidic residues" evidence="1">
    <location>
        <begin position="42"/>
        <end position="55"/>
    </location>
</feature>
<sequence>MCSSTAHPLAATIGYGLAQLGGSLLGGTGVALGSGMLRPRGRRSDTAARAPERTHTRPRVSR</sequence>
<gene>
    <name evidence="3" type="ORF">K9S39_03060</name>
</gene>
<reference evidence="3" key="1">
    <citation type="submission" date="2021-10" db="EMBL/GenBank/DDBJ databases">
        <title>Streptomyces nigrumlapis sp.nov.,an antimicrobial producing actinobacterium isolated from Black Gobi rocks.</title>
        <authorList>
            <person name="Wen Y."/>
            <person name="Zhang W."/>
            <person name="Liu X.G."/>
        </authorList>
    </citation>
    <scope>NUCLEOTIDE SEQUENCE</scope>
    <source>
        <strain evidence="3">ST13-2-2</strain>
    </source>
</reference>
<evidence type="ECO:0000256" key="2">
    <source>
        <dbReference type="SAM" id="Phobius"/>
    </source>
</evidence>
<feature type="transmembrane region" description="Helical" evidence="2">
    <location>
        <begin position="12"/>
        <end position="33"/>
    </location>
</feature>
<accession>A0ABY4LZR8</accession>
<evidence type="ECO:0000313" key="3">
    <source>
        <dbReference type="EMBL" id="UQA90995.1"/>
    </source>
</evidence>
<dbReference type="RefSeq" id="WP_248861782.1">
    <property type="nucleotide sequence ID" value="NZ_CP086322.1"/>
</dbReference>
<name>A0ABY4LZR8_9ACTN</name>
<keyword evidence="2" id="KW-0812">Transmembrane</keyword>
<protein>
    <recommendedName>
        <fullName evidence="5">MFS transporter</fullName>
    </recommendedName>
</protein>
<organism evidence="3 4">
    <name type="scientific">Streptomyces halobius</name>
    <dbReference type="NCBI Taxonomy" id="2879846"/>
    <lineage>
        <taxon>Bacteria</taxon>
        <taxon>Bacillati</taxon>
        <taxon>Actinomycetota</taxon>
        <taxon>Actinomycetes</taxon>
        <taxon>Kitasatosporales</taxon>
        <taxon>Streptomycetaceae</taxon>
        <taxon>Streptomyces</taxon>
    </lineage>
</organism>
<keyword evidence="2" id="KW-0472">Membrane</keyword>
<keyword evidence="2" id="KW-1133">Transmembrane helix</keyword>
<keyword evidence="4" id="KW-1185">Reference proteome</keyword>
<dbReference type="EMBL" id="CP086322">
    <property type="protein sequence ID" value="UQA90995.1"/>
    <property type="molecule type" value="Genomic_DNA"/>
</dbReference>
<dbReference type="Proteomes" id="UP000830115">
    <property type="component" value="Chromosome"/>
</dbReference>
<proteinExistence type="predicted"/>
<evidence type="ECO:0000256" key="1">
    <source>
        <dbReference type="SAM" id="MobiDB-lite"/>
    </source>
</evidence>